<dbReference type="Gene3D" id="1.20.920.20">
    <property type="match status" value="1"/>
</dbReference>
<organism evidence="3 4">
    <name type="scientific">Ridgeia piscesae</name>
    <name type="common">Tubeworm</name>
    <dbReference type="NCBI Taxonomy" id="27915"/>
    <lineage>
        <taxon>Eukaryota</taxon>
        <taxon>Metazoa</taxon>
        <taxon>Spiralia</taxon>
        <taxon>Lophotrochozoa</taxon>
        <taxon>Annelida</taxon>
        <taxon>Polychaeta</taxon>
        <taxon>Sedentaria</taxon>
        <taxon>Canalipalpata</taxon>
        <taxon>Sabellida</taxon>
        <taxon>Siboglinidae</taxon>
        <taxon>Ridgeia</taxon>
    </lineage>
</organism>
<dbReference type="InterPro" id="IPR056564">
    <property type="entry name" value="Ig-like_KY"/>
</dbReference>
<dbReference type="InterPro" id="IPR053041">
    <property type="entry name" value="Transglut-like_Superfamily_Mod"/>
</dbReference>
<feature type="domain" description="KY-like immunoglobulin-like" evidence="2">
    <location>
        <begin position="146"/>
        <end position="276"/>
    </location>
</feature>
<feature type="domain" description="KY-like immunoglobulin-like" evidence="2">
    <location>
        <begin position="298"/>
        <end position="402"/>
    </location>
</feature>
<evidence type="ECO:0000313" key="3">
    <source>
        <dbReference type="EMBL" id="KAK2187406.1"/>
    </source>
</evidence>
<reference evidence="3" key="1">
    <citation type="journal article" date="2023" name="Mol. Biol. Evol.">
        <title>Third-Generation Sequencing Reveals the Adaptive Role of the Epigenome in Three Deep-Sea Polychaetes.</title>
        <authorList>
            <person name="Perez M."/>
            <person name="Aroh O."/>
            <person name="Sun Y."/>
            <person name="Lan Y."/>
            <person name="Juniper S.K."/>
            <person name="Young C.R."/>
            <person name="Angers B."/>
            <person name="Qian P.Y."/>
        </authorList>
    </citation>
    <scope>NUCLEOTIDE SEQUENCE</scope>
    <source>
        <strain evidence="3">R07B-5</strain>
    </source>
</reference>
<sequence length="937" mass="105963">MEGLMGILLGQNCHAHFFARLAKAAGIACVVISGVTKNGSYVVGERRLRRKQERRAQWNAILVDGEWRLLDVLWASCALVRRRVAGWALIDVDGERLAGEQEDDSPGEKRYRNNEFFFLTDPDQFVCTHLPDDPDWQLLQQPLFVQQFETFFYIRERFFDLGLTMVNGSQRRCVLKTTDAEVTIKFGIPASLGSRAQFRYMLFRKKTAEEESGKAVKQTKGCVIGQLTASMVSYTCHMAEVGRYRFDVFGRDLDRHNELDLVCSYVIECDSTDGRYLPDDPEIGWGPGTELDDTGLVPDTYHEAIVYTDEPELTIRFYKATHKKLVFWQCLKHLFLDEAALMSRAVLRMCGDYVTIVVRLPQPGEYAYELFCDQHNSSGLIPNVCNYLIRFYRPVPMPAPFPPLRCGVLGRGILAPTLDVKAIGTGSEGYVKTSKPEVKLRLNMSQSKCEVFYEIECLHVASDQPAAAVKLEISQSHVIVHVTLTAAGEYGLNVFVRPRSGTSLLHHVHSLLIDYQEGHVKNGGSEHPEGHTENGLRVENIPDVSKDDATSNVTEMSALAPSPQGNTDPIITLSEKQASPVTRPTQHRCPTEKCVTTDDVYRVTLPRSEHSLMLAAERRAAQHPVNFVRLQRKRDEAFVSLPLLGVYVVDVFEVHDRRRLKNVHRLNITRNEKVTQIHKTMHINARFEAMYLSLIAATEGTDIPTLQKIIEACTNTNVPKHKEPLLKVACTRLAFLEVSQDLRDGITRRHKRTLQTAMKRAELEKLTSELGQLFDEAREALIKLTCIDKMRYEVGKMNSMSIAEIKSYTKPQLPIQEVMKATLLILGEQEECLQEWKQIGAGIGQTRRGSLQKRIKNFDIEDLDITTVLKANDLLEKHKAEDVQTYSAVTGIFYKWVSQSNSVQVRPSPLKHVHVRSKLSESTETCHIMCTSSSISK</sequence>
<dbReference type="EMBL" id="JAODUO010000166">
    <property type="protein sequence ID" value="KAK2187406.1"/>
    <property type="molecule type" value="Genomic_DNA"/>
</dbReference>
<gene>
    <name evidence="3" type="ORF">NP493_166g01022</name>
</gene>
<dbReference type="PANTHER" id="PTHR47020:SF1">
    <property type="entry name" value="HILLARIN"/>
    <property type="match status" value="1"/>
</dbReference>
<feature type="compositionally biased region" description="Basic and acidic residues" evidence="1">
    <location>
        <begin position="521"/>
        <end position="536"/>
    </location>
</feature>
<dbReference type="Proteomes" id="UP001209878">
    <property type="component" value="Unassembled WGS sequence"/>
</dbReference>
<dbReference type="AlphaFoldDB" id="A0AAD9P3M1"/>
<dbReference type="Pfam" id="PF23265">
    <property type="entry name" value="Ig-like_KY"/>
    <property type="match status" value="2"/>
</dbReference>
<evidence type="ECO:0000259" key="2">
    <source>
        <dbReference type="Pfam" id="PF23265"/>
    </source>
</evidence>
<feature type="region of interest" description="Disordered" evidence="1">
    <location>
        <begin position="521"/>
        <end position="550"/>
    </location>
</feature>
<evidence type="ECO:0000256" key="1">
    <source>
        <dbReference type="SAM" id="MobiDB-lite"/>
    </source>
</evidence>
<name>A0AAD9P3M1_RIDPI</name>
<dbReference type="PANTHER" id="PTHR47020">
    <property type="entry name" value="HILLARIN"/>
    <property type="match status" value="1"/>
</dbReference>
<protein>
    <recommendedName>
        <fullName evidence="2">KY-like immunoglobulin-like domain-containing protein</fullName>
    </recommendedName>
</protein>
<accession>A0AAD9P3M1</accession>
<evidence type="ECO:0000313" key="4">
    <source>
        <dbReference type="Proteomes" id="UP001209878"/>
    </source>
</evidence>
<proteinExistence type="predicted"/>
<comment type="caution">
    <text evidence="3">The sequence shown here is derived from an EMBL/GenBank/DDBJ whole genome shotgun (WGS) entry which is preliminary data.</text>
</comment>
<keyword evidence="4" id="KW-1185">Reference proteome</keyword>